<name>A0AAT9LE61_9FIRM</name>
<gene>
    <name evidence="1" type="ORF">IMF26_04510</name>
</gene>
<dbReference type="KEGG" id="fcz:IMF26_04510"/>
<reference evidence="1" key="1">
    <citation type="submission" date="2020-10" db="EMBL/GenBank/DDBJ databases">
        <authorList>
            <person name="Kadnikov V."/>
            <person name="Beletsky A.V."/>
            <person name="Mardanov A.V."/>
            <person name="Karnachuk O.V."/>
            <person name="Ravin N.V."/>
        </authorList>
    </citation>
    <scope>NUCLEOTIDE SEQUENCE</scope>
    <source>
        <strain evidence="1">Bu02</strain>
    </source>
</reference>
<protein>
    <submittedName>
        <fullName evidence="1">Uncharacterized protein</fullName>
    </submittedName>
</protein>
<proteinExistence type="predicted"/>
<dbReference type="EMBL" id="CP062796">
    <property type="protein sequence ID" value="QUL99321.1"/>
    <property type="molecule type" value="Genomic_DNA"/>
</dbReference>
<dbReference type="SUPFAM" id="SSF158702">
    <property type="entry name" value="Sec63 N-terminal domain-like"/>
    <property type="match status" value="1"/>
</dbReference>
<organism evidence="1">
    <name type="scientific">Candidatus Fermentithermobacillus carboniphilus</name>
    <dbReference type="NCBI Taxonomy" id="3085328"/>
    <lineage>
        <taxon>Bacteria</taxon>
        <taxon>Bacillati</taxon>
        <taxon>Bacillota</taxon>
        <taxon>Candidatus Fermentithermobacillia</taxon>
        <taxon>Candidatus Fermentithermobacillales</taxon>
        <taxon>Candidatus Fermentithermobacillaceae</taxon>
        <taxon>Candidatus Fermentithermobacillus</taxon>
    </lineage>
</organism>
<evidence type="ECO:0000313" key="1">
    <source>
        <dbReference type="EMBL" id="QUL99321.1"/>
    </source>
</evidence>
<accession>A0AAT9LE61</accession>
<dbReference type="Gene3D" id="1.10.150.20">
    <property type="entry name" value="5' to 3' exonuclease, C-terminal subdomain"/>
    <property type="match status" value="1"/>
</dbReference>
<reference evidence="1" key="2">
    <citation type="journal article" date="2023" name="Biology">
        <title>Prokaryotic Life Associated with Coal-Fire Gas Vents Revealed by Metagenomics.</title>
        <authorList>
            <person name="Kadnikov V.V."/>
            <person name="Mardanov A.V."/>
            <person name="Beletsky A.V."/>
            <person name="Karnachuk O.V."/>
            <person name="Ravin N.V."/>
        </authorList>
    </citation>
    <scope>NUCLEOTIDE SEQUENCE</scope>
    <source>
        <strain evidence="1">Bu02</strain>
    </source>
</reference>
<dbReference type="AlphaFoldDB" id="A0AAT9LE61"/>
<sequence length="133" mass="14425">MAGVYGEIARALGKDAVAQACMRARASIAYGVSWELAPLAALRIPQLGRARCRFLYDERGIRTLDDLAAADPRKLTGSGVTVNMAVEWVERARQIKAASQKMQVAQEQGKKDAVDDFLASFEVDRMLVAAPGD</sequence>